<name>A0A1G2LF83_9BACT</name>
<dbReference type="InterPro" id="IPR001789">
    <property type="entry name" value="Sig_transdc_resp-reg_receiver"/>
</dbReference>
<evidence type="ECO:0000259" key="4">
    <source>
        <dbReference type="PROSITE" id="PS50110"/>
    </source>
</evidence>
<evidence type="ECO:0000256" key="3">
    <source>
        <dbReference type="PROSITE-ProRule" id="PRU00169"/>
    </source>
</evidence>
<feature type="domain" description="Response regulatory" evidence="4">
    <location>
        <begin position="5"/>
        <end position="118"/>
    </location>
</feature>
<dbReference type="GO" id="GO:0000160">
    <property type="term" value="P:phosphorelay signal transduction system"/>
    <property type="evidence" value="ECO:0007669"/>
    <property type="project" value="UniProtKB-KW"/>
</dbReference>
<dbReference type="InterPro" id="IPR050595">
    <property type="entry name" value="Bact_response_regulator"/>
</dbReference>
<accession>A0A1G2LF83</accession>
<evidence type="ECO:0000256" key="2">
    <source>
        <dbReference type="ARBA" id="ARBA00023012"/>
    </source>
</evidence>
<dbReference type="EMBL" id="MHQS01000002">
    <property type="protein sequence ID" value="OHA09491.1"/>
    <property type="molecule type" value="Genomic_DNA"/>
</dbReference>
<dbReference type="SMART" id="SM00448">
    <property type="entry name" value="REC"/>
    <property type="match status" value="1"/>
</dbReference>
<dbReference type="PROSITE" id="PS50110">
    <property type="entry name" value="RESPONSE_REGULATORY"/>
    <property type="match status" value="1"/>
</dbReference>
<dbReference type="Pfam" id="PF00072">
    <property type="entry name" value="Response_reg"/>
    <property type="match status" value="1"/>
</dbReference>
<reference evidence="5 6" key="1">
    <citation type="journal article" date="2016" name="Nat. Commun.">
        <title>Thousands of microbial genomes shed light on interconnected biogeochemical processes in an aquifer system.</title>
        <authorList>
            <person name="Anantharaman K."/>
            <person name="Brown C.T."/>
            <person name="Hug L.A."/>
            <person name="Sharon I."/>
            <person name="Castelle C.J."/>
            <person name="Probst A.J."/>
            <person name="Thomas B.C."/>
            <person name="Singh A."/>
            <person name="Wilkins M.J."/>
            <person name="Karaoz U."/>
            <person name="Brodie E.L."/>
            <person name="Williams K.H."/>
            <person name="Hubbard S.S."/>
            <person name="Banfield J.F."/>
        </authorList>
    </citation>
    <scope>NUCLEOTIDE SEQUENCE [LARGE SCALE GENOMIC DNA]</scope>
</reference>
<keyword evidence="1 3" id="KW-0597">Phosphoprotein</keyword>
<comment type="caution">
    <text evidence="5">The sequence shown here is derived from an EMBL/GenBank/DDBJ whole genome shotgun (WGS) entry which is preliminary data.</text>
</comment>
<protein>
    <recommendedName>
        <fullName evidence="4">Response regulatory domain-containing protein</fullName>
    </recommendedName>
</protein>
<dbReference type="PANTHER" id="PTHR44591:SF14">
    <property type="entry name" value="PROTEIN PILG"/>
    <property type="match status" value="1"/>
</dbReference>
<dbReference type="PANTHER" id="PTHR44591">
    <property type="entry name" value="STRESS RESPONSE REGULATOR PROTEIN 1"/>
    <property type="match status" value="1"/>
</dbReference>
<dbReference type="SUPFAM" id="SSF52172">
    <property type="entry name" value="CheY-like"/>
    <property type="match status" value="1"/>
</dbReference>
<evidence type="ECO:0000256" key="1">
    <source>
        <dbReference type="ARBA" id="ARBA00022553"/>
    </source>
</evidence>
<dbReference type="InterPro" id="IPR011006">
    <property type="entry name" value="CheY-like_superfamily"/>
</dbReference>
<evidence type="ECO:0000313" key="6">
    <source>
        <dbReference type="Proteomes" id="UP000176705"/>
    </source>
</evidence>
<sequence>MRSLNVLVADDDQGVRGLVKDILRMRGMTVREAVDGQEAVEALESGEHFDLLVTDYQMPRRDGLAVIAAAKQTIPGIKAILLTGGGTDPITAREHGADAVLFKPFALDRFRETLDRLFPPVV</sequence>
<dbReference type="CDD" id="cd00156">
    <property type="entry name" value="REC"/>
    <property type="match status" value="1"/>
</dbReference>
<dbReference type="Gene3D" id="3.40.50.2300">
    <property type="match status" value="1"/>
</dbReference>
<feature type="modified residue" description="4-aspartylphosphate" evidence="3">
    <location>
        <position position="55"/>
    </location>
</feature>
<proteinExistence type="predicted"/>
<dbReference type="STRING" id="1802280.A3B37_01935"/>
<keyword evidence="2" id="KW-0902">Two-component regulatory system</keyword>
<organism evidence="5 6">
    <name type="scientific">Candidatus Sungbacteria bacterium RIFCSPLOWO2_01_FULL_59_16</name>
    <dbReference type="NCBI Taxonomy" id="1802280"/>
    <lineage>
        <taxon>Bacteria</taxon>
        <taxon>Candidatus Sungiibacteriota</taxon>
    </lineage>
</organism>
<gene>
    <name evidence="5" type="ORF">A3B37_01935</name>
</gene>
<dbReference type="Proteomes" id="UP000176705">
    <property type="component" value="Unassembled WGS sequence"/>
</dbReference>
<dbReference type="AlphaFoldDB" id="A0A1G2LF83"/>
<evidence type="ECO:0000313" key="5">
    <source>
        <dbReference type="EMBL" id="OHA09491.1"/>
    </source>
</evidence>